<evidence type="ECO:0000256" key="1">
    <source>
        <dbReference type="ARBA" id="ARBA00023015"/>
    </source>
</evidence>
<dbReference type="InterPro" id="IPR011991">
    <property type="entry name" value="ArsR-like_HTH"/>
</dbReference>
<evidence type="ECO:0000259" key="4">
    <source>
        <dbReference type="PROSITE" id="PS50995"/>
    </source>
</evidence>
<dbReference type="InterPro" id="IPR000835">
    <property type="entry name" value="HTH_MarR-typ"/>
</dbReference>
<gene>
    <name evidence="5" type="ORF">OB236_07650</name>
</gene>
<dbReference type="SMART" id="SM00347">
    <property type="entry name" value="HTH_MARR"/>
    <property type="match status" value="1"/>
</dbReference>
<dbReference type="PANTHER" id="PTHR42756:SF1">
    <property type="entry name" value="TRANSCRIPTIONAL REPRESSOR OF EMRAB OPERON"/>
    <property type="match status" value="1"/>
</dbReference>
<dbReference type="InterPro" id="IPR036390">
    <property type="entry name" value="WH_DNA-bd_sf"/>
</dbReference>
<dbReference type="PRINTS" id="PR00598">
    <property type="entry name" value="HTHMARR"/>
</dbReference>
<name>A0ABT2UBJ3_9BACL</name>
<sequence length="157" mass="17727">MTKQSADDDQALSLKLLVVLSKTYKSLMDKAAKDIKNYELTPSEFGILEVLSTKGKIPIQQIGEKILITSGTMTYNLDKLEKKGLVERIPCLEDRRVVYADLTVAGKEMINRIFPQHAESIQQIMNGLSQAQKQETIELLKLLGKGVHEYDNNIQNY</sequence>
<comment type="caution">
    <text evidence="5">The sequence shown here is derived from an EMBL/GenBank/DDBJ whole genome shotgun (WGS) entry which is preliminary data.</text>
</comment>
<keyword evidence="1" id="KW-0805">Transcription regulation</keyword>
<evidence type="ECO:0000256" key="2">
    <source>
        <dbReference type="ARBA" id="ARBA00023125"/>
    </source>
</evidence>
<dbReference type="PROSITE" id="PS01117">
    <property type="entry name" value="HTH_MARR_1"/>
    <property type="match status" value="1"/>
</dbReference>
<accession>A0ABT2UBJ3</accession>
<dbReference type="SUPFAM" id="SSF46785">
    <property type="entry name" value="Winged helix' DNA-binding domain"/>
    <property type="match status" value="1"/>
</dbReference>
<organism evidence="5 6">
    <name type="scientific">Paenibacillus baimaensis</name>
    <dbReference type="NCBI Taxonomy" id="2982185"/>
    <lineage>
        <taxon>Bacteria</taxon>
        <taxon>Bacillati</taxon>
        <taxon>Bacillota</taxon>
        <taxon>Bacilli</taxon>
        <taxon>Bacillales</taxon>
        <taxon>Paenibacillaceae</taxon>
        <taxon>Paenibacillus</taxon>
    </lineage>
</organism>
<dbReference type="EMBL" id="JAOQIO010000016">
    <property type="protein sequence ID" value="MCU6791999.1"/>
    <property type="molecule type" value="Genomic_DNA"/>
</dbReference>
<evidence type="ECO:0000313" key="5">
    <source>
        <dbReference type="EMBL" id="MCU6791999.1"/>
    </source>
</evidence>
<dbReference type="InterPro" id="IPR023187">
    <property type="entry name" value="Tscrpt_reg_MarR-type_CS"/>
</dbReference>
<dbReference type="RefSeq" id="WP_262683399.1">
    <property type="nucleotide sequence ID" value="NZ_JAOQIO010000016.1"/>
</dbReference>
<dbReference type="Pfam" id="PF01047">
    <property type="entry name" value="MarR"/>
    <property type="match status" value="1"/>
</dbReference>
<dbReference type="PROSITE" id="PS50995">
    <property type="entry name" value="HTH_MARR_2"/>
    <property type="match status" value="1"/>
</dbReference>
<feature type="domain" description="HTH marR-type" evidence="4">
    <location>
        <begin position="10"/>
        <end position="145"/>
    </location>
</feature>
<dbReference type="InterPro" id="IPR036388">
    <property type="entry name" value="WH-like_DNA-bd_sf"/>
</dbReference>
<dbReference type="Gene3D" id="1.10.10.10">
    <property type="entry name" value="Winged helix-like DNA-binding domain superfamily/Winged helix DNA-binding domain"/>
    <property type="match status" value="1"/>
</dbReference>
<dbReference type="Proteomes" id="UP001652445">
    <property type="component" value="Unassembled WGS sequence"/>
</dbReference>
<dbReference type="CDD" id="cd00090">
    <property type="entry name" value="HTH_ARSR"/>
    <property type="match status" value="1"/>
</dbReference>
<dbReference type="PANTHER" id="PTHR42756">
    <property type="entry name" value="TRANSCRIPTIONAL REGULATOR, MARR"/>
    <property type="match status" value="1"/>
</dbReference>
<protein>
    <submittedName>
        <fullName evidence="5">MarR family transcriptional regulator</fullName>
    </submittedName>
</protein>
<evidence type="ECO:0000256" key="3">
    <source>
        <dbReference type="ARBA" id="ARBA00023163"/>
    </source>
</evidence>
<keyword evidence="3" id="KW-0804">Transcription</keyword>
<keyword evidence="6" id="KW-1185">Reference proteome</keyword>
<evidence type="ECO:0000313" key="6">
    <source>
        <dbReference type="Proteomes" id="UP001652445"/>
    </source>
</evidence>
<proteinExistence type="predicted"/>
<keyword evidence="2" id="KW-0238">DNA-binding</keyword>
<reference evidence="5 6" key="1">
    <citation type="submission" date="2022-09" db="EMBL/GenBank/DDBJ databases">
        <authorList>
            <person name="Han X.L."/>
            <person name="Wang Q."/>
            <person name="Lu T."/>
        </authorList>
    </citation>
    <scope>NUCLEOTIDE SEQUENCE [LARGE SCALE GENOMIC DNA]</scope>
    <source>
        <strain evidence="5 6">WQ 127069</strain>
    </source>
</reference>